<dbReference type="EMBL" id="LXQA010291710">
    <property type="protein sequence ID" value="MCI41384.1"/>
    <property type="molecule type" value="Genomic_DNA"/>
</dbReference>
<keyword evidence="2" id="KW-1185">Reference proteome</keyword>
<dbReference type="AlphaFoldDB" id="A0A392RZ74"/>
<evidence type="ECO:0000313" key="2">
    <source>
        <dbReference type="Proteomes" id="UP000265520"/>
    </source>
</evidence>
<reference evidence="1 2" key="1">
    <citation type="journal article" date="2018" name="Front. Plant Sci.">
        <title>Red Clover (Trifolium pratense) and Zigzag Clover (T. medium) - A Picture of Genomic Similarities and Differences.</title>
        <authorList>
            <person name="Dluhosova J."/>
            <person name="Istvanek J."/>
            <person name="Nedelnik J."/>
            <person name="Repkova J."/>
        </authorList>
    </citation>
    <scope>NUCLEOTIDE SEQUENCE [LARGE SCALE GENOMIC DNA]</scope>
    <source>
        <strain evidence="2">cv. 10/8</strain>
        <tissue evidence="1">Leaf</tissue>
    </source>
</reference>
<dbReference type="Proteomes" id="UP000265520">
    <property type="component" value="Unassembled WGS sequence"/>
</dbReference>
<evidence type="ECO:0000313" key="1">
    <source>
        <dbReference type="EMBL" id="MCI41384.1"/>
    </source>
</evidence>
<sequence length="64" mass="6932">KPRGFGNGRENGCEAEDMIAIIAFVAEKQLGRGFAGVTFLANDVVEVGSWNWSLCSSTTKCCCW</sequence>
<accession>A0A392RZ74</accession>
<comment type="caution">
    <text evidence="1">The sequence shown here is derived from an EMBL/GenBank/DDBJ whole genome shotgun (WGS) entry which is preliminary data.</text>
</comment>
<feature type="non-terminal residue" evidence="1">
    <location>
        <position position="1"/>
    </location>
</feature>
<organism evidence="1 2">
    <name type="scientific">Trifolium medium</name>
    <dbReference type="NCBI Taxonomy" id="97028"/>
    <lineage>
        <taxon>Eukaryota</taxon>
        <taxon>Viridiplantae</taxon>
        <taxon>Streptophyta</taxon>
        <taxon>Embryophyta</taxon>
        <taxon>Tracheophyta</taxon>
        <taxon>Spermatophyta</taxon>
        <taxon>Magnoliopsida</taxon>
        <taxon>eudicotyledons</taxon>
        <taxon>Gunneridae</taxon>
        <taxon>Pentapetalae</taxon>
        <taxon>rosids</taxon>
        <taxon>fabids</taxon>
        <taxon>Fabales</taxon>
        <taxon>Fabaceae</taxon>
        <taxon>Papilionoideae</taxon>
        <taxon>50 kb inversion clade</taxon>
        <taxon>NPAAA clade</taxon>
        <taxon>Hologalegina</taxon>
        <taxon>IRL clade</taxon>
        <taxon>Trifolieae</taxon>
        <taxon>Trifolium</taxon>
    </lineage>
</organism>
<protein>
    <submittedName>
        <fullName evidence="1">Uncharacterized protein</fullName>
    </submittedName>
</protein>
<name>A0A392RZ74_9FABA</name>
<proteinExistence type="predicted"/>